<dbReference type="Proteomes" id="UP001157017">
    <property type="component" value="Unassembled WGS sequence"/>
</dbReference>
<gene>
    <name evidence="2" type="ORF">GCM10025868_28080</name>
</gene>
<accession>A0ABQ6JJG8</accession>
<evidence type="ECO:0000313" key="3">
    <source>
        <dbReference type="Proteomes" id="UP001157017"/>
    </source>
</evidence>
<dbReference type="EMBL" id="BSUZ01000001">
    <property type="protein sequence ID" value="GMA87558.1"/>
    <property type="molecule type" value="Genomic_DNA"/>
</dbReference>
<organism evidence="2 3">
    <name type="scientific">Angustibacter aerolatus</name>
    <dbReference type="NCBI Taxonomy" id="1162965"/>
    <lineage>
        <taxon>Bacteria</taxon>
        <taxon>Bacillati</taxon>
        <taxon>Actinomycetota</taxon>
        <taxon>Actinomycetes</taxon>
        <taxon>Kineosporiales</taxon>
        <taxon>Kineosporiaceae</taxon>
    </lineage>
</organism>
<protein>
    <submittedName>
        <fullName evidence="2">Uncharacterized protein</fullName>
    </submittedName>
</protein>
<feature type="region of interest" description="Disordered" evidence="1">
    <location>
        <begin position="77"/>
        <end position="99"/>
    </location>
</feature>
<evidence type="ECO:0000313" key="2">
    <source>
        <dbReference type="EMBL" id="GMA87558.1"/>
    </source>
</evidence>
<name>A0ABQ6JJG8_9ACTN</name>
<feature type="region of interest" description="Disordered" evidence="1">
    <location>
        <begin position="33"/>
        <end position="61"/>
    </location>
</feature>
<keyword evidence="3" id="KW-1185">Reference proteome</keyword>
<feature type="compositionally biased region" description="Basic and acidic residues" evidence="1">
    <location>
        <begin position="36"/>
        <end position="53"/>
    </location>
</feature>
<evidence type="ECO:0000256" key="1">
    <source>
        <dbReference type="SAM" id="MobiDB-lite"/>
    </source>
</evidence>
<sequence length="99" mass="10898">MTYEIVCSKGLDPAKTSLEKAFLKHFASSDVQSGLEEPRLRAAARRGADQGEHGHRRHRLNRTTRVVALLTAPPAVGRAIRGQHTGSRLSSEEHETCRA</sequence>
<comment type="caution">
    <text evidence="2">The sequence shown here is derived from an EMBL/GenBank/DDBJ whole genome shotgun (WGS) entry which is preliminary data.</text>
</comment>
<reference evidence="3" key="1">
    <citation type="journal article" date="2019" name="Int. J. Syst. Evol. Microbiol.">
        <title>The Global Catalogue of Microorganisms (GCM) 10K type strain sequencing project: providing services to taxonomists for standard genome sequencing and annotation.</title>
        <authorList>
            <consortium name="The Broad Institute Genomics Platform"/>
            <consortium name="The Broad Institute Genome Sequencing Center for Infectious Disease"/>
            <person name="Wu L."/>
            <person name="Ma J."/>
        </authorList>
    </citation>
    <scope>NUCLEOTIDE SEQUENCE [LARGE SCALE GENOMIC DNA]</scope>
    <source>
        <strain evidence="3">NBRC 108730</strain>
    </source>
</reference>
<proteinExistence type="predicted"/>
<feature type="compositionally biased region" description="Basic and acidic residues" evidence="1">
    <location>
        <begin position="90"/>
        <end position="99"/>
    </location>
</feature>